<evidence type="ECO:0000256" key="5">
    <source>
        <dbReference type="ARBA" id="ARBA00023014"/>
    </source>
</evidence>
<evidence type="ECO:0000259" key="6">
    <source>
        <dbReference type="PROSITE" id="PS51296"/>
    </source>
</evidence>
<dbReference type="InterPro" id="IPR017941">
    <property type="entry name" value="Rieske_2Fe-2S"/>
</dbReference>
<keyword evidence="3" id="KW-0560">Oxidoreductase</keyword>
<evidence type="ECO:0000256" key="3">
    <source>
        <dbReference type="ARBA" id="ARBA00023002"/>
    </source>
</evidence>
<keyword evidence="8" id="KW-1185">Reference proteome</keyword>
<evidence type="ECO:0000256" key="2">
    <source>
        <dbReference type="ARBA" id="ARBA00022723"/>
    </source>
</evidence>
<dbReference type="InterPro" id="IPR050584">
    <property type="entry name" value="Cholesterol_7-desaturase"/>
</dbReference>
<dbReference type="Proteomes" id="UP001216674">
    <property type="component" value="Unassembled WGS sequence"/>
</dbReference>
<dbReference type="PANTHER" id="PTHR21266:SF59">
    <property type="entry name" value="BLR4922 PROTEIN"/>
    <property type="match status" value="1"/>
</dbReference>
<dbReference type="SUPFAM" id="SSF55961">
    <property type="entry name" value="Bet v1-like"/>
    <property type="match status" value="1"/>
</dbReference>
<dbReference type="SUPFAM" id="SSF50022">
    <property type="entry name" value="ISP domain"/>
    <property type="match status" value="1"/>
</dbReference>
<comment type="caution">
    <text evidence="7">The sequence shown here is derived from an EMBL/GenBank/DDBJ whole genome shotgun (WGS) entry which is preliminary data.</text>
</comment>
<evidence type="ECO:0000256" key="4">
    <source>
        <dbReference type="ARBA" id="ARBA00023004"/>
    </source>
</evidence>
<dbReference type="EMBL" id="JARJLM010000092">
    <property type="protein sequence ID" value="MDF3832387.1"/>
    <property type="molecule type" value="Genomic_DNA"/>
</dbReference>
<dbReference type="PANTHER" id="PTHR21266">
    <property type="entry name" value="IRON-SULFUR DOMAIN CONTAINING PROTEIN"/>
    <property type="match status" value="1"/>
</dbReference>
<dbReference type="Pfam" id="PF19301">
    <property type="entry name" value="LigXa_C"/>
    <property type="match status" value="1"/>
</dbReference>
<evidence type="ECO:0000256" key="1">
    <source>
        <dbReference type="ARBA" id="ARBA00022714"/>
    </source>
</evidence>
<sequence length="439" mass="49505">MLSREDNELLVRVGQGTAMGTLMRLYWIPFLKSSEVTPGGQPYRVRLLGEDLVAFRDSSGKVGLVDHACPHRGAPMVFARNEDEGLRCVYHGWKFEVSGQCKEMPCEPAGSPMCKRMKIKAYPVKERNGVLWAYMGADAENAPELPEVEWNMVPEEQVAISMRVQECNWLQALEGEIDSAHAAILHGRVGEGGVINQWRQAQDLSPTFECVQHDAGVSIGARRKTPDGANYVRVNQFLMPFWTLVPPQSQFPELSGHAWVPIDDEHTLCLMFSYHPAKPFYEKTRKLFKEGHNGRETGHHSEVAFEKRPVTEPYHTYWSRYNRSNAYQFDYQLQMDKYNSGMPGLWIQDAACQSGVTPIFDRSKEHLGTSDTGVARTRRVLLEAVRKLAASGERPLSSNVPGAFRWRAVSLTIPLGGDWMKLGEDVMRAEPGKDFGYTP</sequence>
<reference evidence="7 8" key="1">
    <citation type="submission" date="2023-03" db="EMBL/GenBank/DDBJ databases">
        <title>Draft assemblies of triclosan tolerant bacteria isolated from returned activated sludge.</title>
        <authorList>
            <person name="Van Hamelsveld S."/>
        </authorList>
    </citation>
    <scope>NUCLEOTIDE SEQUENCE [LARGE SCALE GENOMIC DNA]</scope>
    <source>
        <strain evidence="7 8">GW210010_S58</strain>
    </source>
</reference>
<dbReference type="InterPro" id="IPR045623">
    <property type="entry name" value="LigXa_C"/>
</dbReference>
<dbReference type="PROSITE" id="PS51296">
    <property type="entry name" value="RIESKE"/>
    <property type="match status" value="1"/>
</dbReference>
<dbReference type="Gene3D" id="3.90.380.10">
    <property type="entry name" value="Naphthalene 1,2-dioxygenase Alpha Subunit, Chain A, domain 1"/>
    <property type="match status" value="1"/>
</dbReference>
<gene>
    <name evidence="7" type="ORF">P3W85_05430</name>
</gene>
<keyword evidence="1" id="KW-0001">2Fe-2S</keyword>
<keyword evidence="2" id="KW-0479">Metal-binding</keyword>
<dbReference type="Gene3D" id="2.102.10.10">
    <property type="entry name" value="Rieske [2Fe-2S] iron-sulphur domain"/>
    <property type="match status" value="1"/>
</dbReference>
<dbReference type="CDD" id="cd03479">
    <property type="entry name" value="Rieske_RO_Alpha_PhDO_like"/>
    <property type="match status" value="1"/>
</dbReference>
<name>A0ABT6AIE9_9BURK</name>
<protein>
    <submittedName>
        <fullName evidence="7">Rieske 2Fe-2S domain-containing protein</fullName>
    </submittedName>
</protein>
<dbReference type="InterPro" id="IPR036922">
    <property type="entry name" value="Rieske_2Fe-2S_sf"/>
</dbReference>
<dbReference type="RefSeq" id="WP_276264015.1">
    <property type="nucleotide sequence ID" value="NZ_JARJLM010000092.1"/>
</dbReference>
<feature type="domain" description="Rieske" evidence="6">
    <location>
        <begin position="28"/>
        <end position="133"/>
    </location>
</feature>
<evidence type="ECO:0000313" key="7">
    <source>
        <dbReference type="EMBL" id="MDF3832387.1"/>
    </source>
</evidence>
<evidence type="ECO:0000313" key="8">
    <source>
        <dbReference type="Proteomes" id="UP001216674"/>
    </source>
</evidence>
<organism evidence="7 8">
    <name type="scientific">Cupriavidus basilensis</name>
    <dbReference type="NCBI Taxonomy" id="68895"/>
    <lineage>
        <taxon>Bacteria</taxon>
        <taxon>Pseudomonadati</taxon>
        <taxon>Pseudomonadota</taxon>
        <taxon>Betaproteobacteria</taxon>
        <taxon>Burkholderiales</taxon>
        <taxon>Burkholderiaceae</taxon>
        <taxon>Cupriavidus</taxon>
    </lineage>
</organism>
<keyword evidence="5" id="KW-0411">Iron-sulfur</keyword>
<dbReference type="Pfam" id="PF00355">
    <property type="entry name" value="Rieske"/>
    <property type="match status" value="1"/>
</dbReference>
<keyword evidence="4" id="KW-0408">Iron</keyword>
<accession>A0ABT6AIE9</accession>
<proteinExistence type="predicted"/>